<keyword evidence="7 14" id="KW-0812">Transmembrane</keyword>
<comment type="subcellular location">
    <subcellularLocation>
        <location evidence="1 14">Cell membrane</location>
        <topology evidence="1 14">Multi-pass membrane protein</topology>
    </subcellularLocation>
</comment>
<evidence type="ECO:0000256" key="1">
    <source>
        <dbReference type="ARBA" id="ARBA00004651"/>
    </source>
</evidence>
<gene>
    <name evidence="16" type="ORF">ALQ95_04186</name>
</gene>
<dbReference type="AlphaFoldDB" id="A0A3M2VS21"/>
<dbReference type="InterPro" id="IPR005265">
    <property type="entry name" value="HemJ-like"/>
</dbReference>
<evidence type="ECO:0000313" key="16">
    <source>
        <dbReference type="EMBL" id="RML42057.1"/>
    </source>
</evidence>
<evidence type="ECO:0000256" key="8">
    <source>
        <dbReference type="ARBA" id="ARBA00022723"/>
    </source>
</evidence>
<comment type="pathway">
    <text evidence="2 14 15">Porphyrin-containing compound metabolism; protoporphyrin-IX biosynthesis; protoporphyrin-IX from protoporphyrinogen-IX: step 1/1.</text>
</comment>
<dbReference type="GO" id="GO:0006782">
    <property type="term" value="P:protoporphyrinogen IX biosynthetic process"/>
    <property type="evidence" value="ECO:0007669"/>
    <property type="project" value="UniProtKB-UniRule"/>
</dbReference>
<comment type="catalytic activity">
    <reaction evidence="13 14 15">
        <text>protoporphyrinogen IX + 3 A = protoporphyrin IX + 3 AH2</text>
        <dbReference type="Rhea" id="RHEA:62000"/>
        <dbReference type="ChEBI" id="CHEBI:13193"/>
        <dbReference type="ChEBI" id="CHEBI:17499"/>
        <dbReference type="ChEBI" id="CHEBI:57306"/>
        <dbReference type="ChEBI" id="CHEBI:57307"/>
    </reaction>
</comment>
<feature type="binding site" description="axial binding residue" evidence="14">
    <location>
        <position position="93"/>
    </location>
    <ligand>
        <name>heme</name>
        <dbReference type="ChEBI" id="CHEBI:30413"/>
    </ligand>
    <ligandPart>
        <name>Fe</name>
        <dbReference type="ChEBI" id="CHEBI:18248"/>
    </ligandPart>
</feature>
<keyword evidence="5 14" id="KW-1003">Cell membrane</keyword>
<dbReference type="EMBL" id="RBNR01000231">
    <property type="protein sequence ID" value="RML42057.1"/>
    <property type="molecule type" value="Genomic_DNA"/>
</dbReference>
<comment type="function">
    <text evidence="14 15">Catalyzes the oxidation of protoporphyrinogen IX to protoporphyrin IX.</text>
</comment>
<feature type="transmembrane region" description="Helical" evidence="14">
    <location>
        <begin position="12"/>
        <end position="36"/>
    </location>
</feature>
<evidence type="ECO:0000256" key="13">
    <source>
        <dbReference type="ARBA" id="ARBA00048390"/>
    </source>
</evidence>
<protein>
    <recommendedName>
        <fullName evidence="4 14">Protoporphyrinogen IX oxidase</fullName>
        <shortName evidence="14">PPO</shortName>
        <ecNumber evidence="14 15">1.3.99.-</ecNumber>
    </recommendedName>
</protein>
<keyword evidence="6 14" id="KW-0349">Heme</keyword>
<evidence type="ECO:0000256" key="4">
    <source>
        <dbReference type="ARBA" id="ARBA00017504"/>
    </source>
</evidence>
<evidence type="ECO:0000256" key="2">
    <source>
        <dbReference type="ARBA" id="ARBA00005073"/>
    </source>
</evidence>
<organism evidence="16 17">
    <name type="scientific">Pseudomonas syringae pv. ribicola</name>
    <dbReference type="NCBI Taxonomy" id="55398"/>
    <lineage>
        <taxon>Bacteria</taxon>
        <taxon>Pseudomonadati</taxon>
        <taxon>Pseudomonadota</taxon>
        <taxon>Gammaproteobacteria</taxon>
        <taxon>Pseudomonadales</taxon>
        <taxon>Pseudomonadaceae</taxon>
        <taxon>Pseudomonas</taxon>
    </lineage>
</organism>
<dbReference type="GO" id="GO:0070818">
    <property type="term" value="F:protoporphyrinogen oxidase activity"/>
    <property type="evidence" value="ECO:0007669"/>
    <property type="project" value="UniProtKB-UniRule"/>
</dbReference>
<evidence type="ECO:0000256" key="10">
    <source>
        <dbReference type="ARBA" id="ARBA00023002"/>
    </source>
</evidence>
<name>A0A3M2VS21_PSESI</name>
<proteinExistence type="inferred from homology"/>
<evidence type="ECO:0000256" key="12">
    <source>
        <dbReference type="ARBA" id="ARBA00023136"/>
    </source>
</evidence>
<dbReference type="PIRSF" id="PIRSF004638">
    <property type="entry name" value="UCP004638"/>
    <property type="match status" value="1"/>
</dbReference>
<dbReference type="Proteomes" id="UP000280292">
    <property type="component" value="Unassembled WGS sequence"/>
</dbReference>
<feature type="transmembrane region" description="Helical" evidence="14">
    <location>
        <begin position="128"/>
        <end position="146"/>
    </location>
</feature>
<evidence type="ECO:0000256" key="3">
    <source>
        <dbReference type="ARBA" id="ARBA00006501"/>
    </source>
</evidence>
<keyword evidence="9 14" id="KW-1133">Transmembrane helix</keyword>
<dbReference type="PANTHER" id="PTHR40255:SF1">
    <property type="entry name" value="PROTOPORPHYRINOGEN IX OXIDASE"/>
    <property type="match status" value="1"/>
</dbReference>
<keyword evidence="10 14" id="KW-0560">Oxidoreductase</keyword>
<dbReference type="UniPathway" id="UPA00251">
    <property type="reaction ID" value="UER00324"/>
</dbReference>
<dbReference type="HAMAP" id="MF_02239">
    <property type="entry name" value="HemJ"/>
    <property type="match status" value="1"/>
</dbReference>
<dbReference type="EC" id="1.3.99.-" evidence="14 15"/>
<feature type="transmembrane region" description="Helical" evidence="14">
    <location>
        <begin position="89"/>
        <end position="107"/>
    </location>
</feature>
<keyword evidence="11 14" id="KW-0408">Iron</keyword>
<evidence type="ECO:0000313" key="17">
    <source>
        <dbReference type="Proteomes" id="UP000280292"/>
    </source>
</evidence>
<comment type="caution">
    <text evidence="16">The sequence shown here is derived from an EMBL/GenBank/DDBJ whole genome shotgun (WGS) entry which is preliminary data.</text>
</comment>
<evidence type="ECO:0000256" key="7">
    <source>
        <dbReference type="ARBA" id="ARBA00022692"/>
    </source>
</evidence>
<evidence type="ECO:0000256" key="6">
    <source>
        <dbReference type="ARBA" id="ARBA00022617"/>
    </source>
</evidence>
<dbReference type="Pfam" id="PF03653">
    <property type="entry name" value="UPF0093"/>
    <property type="match status" value="1"/>
</dbReference>
<accession>A0A3M2VS21</accession>
<comment type="subunit">
    <text evidence="14">Homodimer.</text>
</comment>
<dbReference type="GO" id="GO:0005886">
    <property type="term" value="C:plasma membrane"/>
    <property type="evidence" value="ECO:0007669"/>
    <property type="project" value="UniProtKB-SubCell"/>
</dbReference>
<keyword evidence="8 14" id="KW-0479">Metal-binding</keyword>
<evidence type="ECO:0000256" key="14">
    <source>
        <dbReference type="HAMAP-Rule" id="MF_02239"/>
    </source>
</evidence>
<dbReference type="PANTHER" id="PTHR40255">
    <property type="entry name" value="UPF0093 MEMBRANE PROTEIN SLR1790"/>
    <property type="match status" value="1"/>
</dbReference>
<keyword evidence="12 14" id="KW-0472">Membrane</keyword>
<feature type="transmembrane region" description="Helical" evidence="14">
    <location>
        <begin position="57"/>
        <end position="77"/>
    </location>
</feature>
<evidence type="ECO:0000256" key="5">
    <source>
        <dbReference type="ARBA" id="ARBA00022475"/>
    </source>
</evidence>
<reference evidence="16 17" key="1">
    <citation type="submission" date="2018-08" db="EMBL/GenBank/DDBJ databases">
        <title>Recombination of ecologically and evolutionarily significant loci maintains genetic cohesion in the Pseudomonas syringae species complex.</title>
        <authorList>
            <person name="Dillon M."/>
            <person name="Thakur S."/>
            <person name="Almeida R.N.D."/>
            <person name="Weir B.S."/>
            <person name="Guttman D.S."/>
        </authorList>
    </citation>
    <scope>NUCLEOTIDE SEQUENCE [LARGE SCALE GENOMIC DNA]</scope>
    <source>
        <strain evidence="16 17">ICMP 3883</strain>
    </source>
</reference>
<evidence type="ECO:0000256" key="15">
    <source>
        <dbReference type="PIRNR" id="PIRNR004638"/>
    </source>
</evidence>
<feature type="binding site" description="axial binding residue" evidence="14">
    <location>
        <position position="17"/>
    </location>
    <ligand>
        <name>heme</name>
        <dbReference type="ChEBI" id="CHEBI:30413"/>
    </ligand>
    <ligandPart>
        <name>Fe</name>
        <dbReference type="ChEBI" id="CHEBI:18248"/>
    </ligandPart>
</feature>
<dbReference type="GO" id="GO:0046872">
    <property type="term" value="F:metal ion binding"/>
    <property type="evidence" value="ECO:0007669"/>
    <property type="project" value="UniProtKB-UniRule"/>
</dbReference>
<dbReference type="NCBIfam" id="TIGR00701">
    <property type="entry name" value="protoporphyrinogen oxidase HemJ"/>
    <property type="match status" value="1"/>
</dbReference>
<comment type="cofactor">
    <cofactor evidence="14 15">
        <name>heme b</name>
        <dbReference type="ChEBI" id="CHEBI:60344"/>
    </cofactor>
    <text evidence="14 15">Binds 1 heme b (iron(II)-protoporphyrin IX) group per subunit.</text>
</comment>
<sequence length="149" mass="17419">MNLGITKMLYLWIKALHVISMVCWFAALFYLPRLFVYHSMSEDTFSRERFMVMERKLYRGIMTPAMIATLVFGGWLISFDASGYFSQGWMHAKLTLVFLLIGYHHVCGAQVKRFARGENGRSHVFYRWFNEIPVLILIAIVILVIVKPF</sequence>
<evidence type="ECO:0000256" key="9">
    <source>
        <dbReference type="ARBA" id="ARBA00022989"/>
    </source>
</evidence>
<evidence type="ECO:0000256" key="11">
    <source>
        <dbReference type="ARBA" id="ARBA00023004"/>
    </source>
</evidence>
<comment type="similarity">
    <text evidence="3 14 15">Belongs to the HemJ family.</text>
</comment>